<dbReference type="GO" id="GO:0005576">
    <property type="term" value="C:extracellular region"/>
    <property type="evidence" value="ECO:0007669"/>
    <property type="project" value="InterPro"/>
</dbReference>
<evidence type="ECO:0000256" key="2">
    <source>
        <dbReference type="ARBA" id="ARBA00023157"/>
    </source>
</evidence>
<sequence>MFTNVDYPGNDLTSMNAPDAHPACNVCSFMKSSTTCYLKSTKGTKPSVLPQMSSLARCIRRLTLRLRYKVSAPCRQAPISQEMTSLTRQRSMLVCAAHTPGCRAYSWSKSHKMCWLKTTKGGNVRAESDVHSGGVAADDATAQCAVCSSTTCYLKSSKGTNNLRINHDVQTGEIYPSTGVAAFVQGQYSIQAGTNFPGNDILNTAAADVGVCCDLCRKLPSQKMCWLKTTKGGNVHAEPDVHSGEVAVDHRTTQCGLVQNVDYPGNDIVSMNAADAGVCCDLCRNNPACTLYAFVKSPTTCYLKSSKGTNPIRQRMSTLFC</sequence>
<dbReference type="Pfam" id="PF14295">
    <property type="entry name" value="PAN_4"/>
    <property type="match status" value="3"/>
</dbReference>
<keyword evidence="2" id="KW-1015">Disulfide bond</keyword>
<dbReference type="EMBL" id="DAKRPA010000051">
    <property type="protein sequence ID" value="DBA01275.1"/>
    <property type="molecule type" value="Genomic_DNA"/>
</dbReference>
<dbReference type="InterPro" id="IPR000177">
    <property type="entry name" value="Apple"/>
</dbReference>
<keyword evidence="1" id="KW-0677">Repeat</keyword>
<proteinExistence type="predicted"/>
<evidence type="ECO:0000256" key="1">
    <source>
        <dbReference type="ARBA" id="ARBA00022737"/>
    </source>
</evidence>
<keyword evidence="5" id="KW-1185">Reference proteome</keyword>
<organism evidence="4 5">
    <name type="scientific">Lagenidium giganteum</name>
    <dbReference type="NCBI Taxonomy" id="4803"/>
    <lineage>
        <taxon>Eukaryota</taxon>
        <taxon>Sar</taxon>
        <taxon>Stramenopiles</taxon>
        <taxon>Oomycota</taxon>
        <taxon>Peronosporomycetes</taxon>
        <taxon>Pythiales</taxon>
        <taxon>Pythiaceae</taxon>
    </lineage>
</organism>
<dbReference type="SMART" id="SM00223">
    <property type="entry name" value="APPLE"/>
    <property type="match status" value="2"/>
</dbReference>
<dbReference type="Proteomes" id="UP001146120">
    <property type="component" value="Unassembled WGS sequence"/>
</dbReference>
<accession>A0AAV2Z620</accession>
<protein>
    <recommendedName>
        <fullName evidence="3">Apple domain-containing protein</fullName>
    </recommendedName>
</protein>
<dbReference type="GO" id="GO:0006508">
    <property type="term" value="P:proteolysis"/>
    <property type="evidence" value="ECO:0007669"/>
    <property type="project" value="InterPro"/>
</dbReference>
<dbReference type="PROSITE" id="PS50948">
    <property type="entry name" value="PAN"/>
    <property type="match status" value="1"/>
</dbReference>
<dbReference type="InterPro" id="IPR003609">
    <property type="entry name" value="Pan_app"/>
</dbReference>
<reference evidence="4" key="2">
    <citation type="journal article" date="2023" name="Microbiol Resour">
        <title>Decontamination and Annotation of the Draft Genome Sequence of the Oomycete Lagenidium giganteum ARSEF 373.</title>
        <authorList>
            <person name="Morgan W.R."/>
            <person name="Tartar A."/>
        </authorList>
    </citation>
    <scope>NUCLEOTIDE SEQUENCE</scope>
    <source>
        <strain evidence="4">ARSEF 373</strain>
    </source>
</reference>
<name>A0AAV2Z620_9STRA</name>
<dbReference type="AlphaFoldDB" id="A0AAV2Z620"/>
<reference evidence="4" key="1">
    <citation type="submission" date="2022-11" db="EMBL/GenBank/DDBJ databases">
        <authorList>
            <person name="Morgan W.R."/>
            <person name="Tartar A."/>
        </authorList>
    </citation>
    <scope>NUCLEOTIDE SEQUENCE</scope>
    <source>
        <strain evidence="4">ARSEF 373</strain>
    </source>
</reference>
<comment type="caution">
    <text evidence="4">The sequence shown here is derived from an EMBL/GenBank/DDBJ whole genome shotgun (WGS) entry which is preliminary data.</text>
</comment>
<gene>
    <name evidence="4" type="ORF">N0F65_010867</name>
</gene>
<dbReference type="CDD" id="cd01100">
    <property type="entry name" value="APPLE_Factor_XI_like"/>
    <property type="match status" value="1"/>
</dbReference>
<evidence type="ECO:0000313" key="5">
    <source>
        <dbReference type="Proteomes" id="UP001146120"/>
    </source>
</evidence>
<evidence type="ECO:0000259" key="3">
    <source>
        <dbReference type="PROSITE" id="PS50948"/>
    </source>
</evidence>
<evidence type="ECO:0000313" key="4">
    <source>
        <dbReference type="EMBL" id="DBA01275.1"/>
    </source>
</evidence>
<feature type="domain" description="Apple" evidence="3">
    <location>
        <begin position="255"/>
        <end position="321"/>
    </location>
</feature>
<dbReference type="Gene3D" id="3.50.4.10">
    <property type="entry name" value="Hepatocyte Growth Factor"/>
    <property type="match status" value="2"/>
</dbReference>